<keyword evidence="1 2" id="KW-0378">Hydrolase</keyword>
<dbReference type="Gene3D" id="3.90.1140.10">
    <property type="entry name" value="Cyclic phosphodiesterase"/>
    <property type="match status" value="1"/>
</dbReference>
<reference evidence="3" key="1">
    <citation type="submission" date="2020-10" db="EMBL/GenBank/DDBJ databases">
        <authorList>
            <person name="Gilroy R."/>
        </authorList>
    </citation>
    <scope>NUCLEOTIDE SEQUENCE</scope>
    <source>
        <strain evidence="3">ChiGjej2B2-16831</strain>
    </source>
</reference>
<gene>
    <name evidence="3" type="primary">thpR</name>
    <name evidence="3" type="ORF">IAD24_00185</name>
</gene>
<dbReference type="EMBL" id="DVNZ01000007">
    <property type="protein sequence ID" value="HIU93551.1"/>
    <property type="molecule type" value="Genomic_DNA"/>
</dbReference>
<dbReference type="HAMAP" id="MF_01940">
    <property type="entry name" value="RNA_CPDase"/>
    <property type="match status" value="1"/>
</dbReference>
<proteinExistence type="inferred from homology"/>
<feature type="active site" description="Proton acceptor" evidence="2">
    <location>
        <position position="124"/>
    </location>
</feature>
<dbReference type="Pfam" id="PF13563">
    <property type="entry name" value="2_5_RNA_ligase2"/>
    <property type="match status" value="1"/>
</dbReference>
<dbReference type="InterPro" id="IPR004175">
    <property type="entry name" value="RNA_CPDase"/>
</dbReference>
<feature type="short sequence motif" description="HXTX 2" evidence="2">
    <location>
        <begin position="124"/>
        <end position="127"/>
    </location>
</feature>
<comment type="catalytic activity">
    <reaction evidence="2">
        <text>a 3'-end 2',3'-cyclophospho-ribonucleotide-RNA + H2O = a 3'-end 2'-phospho-ribonucleotide-RNA + H(+)</text>
        <dbReference type="Rhea" id="RHEA:11828"/>
        <dbReference type="Rhea" id="RHEA-COMP:10464"/>
        <dbReference type="Rhea" id="RHEA-COMP:17353"/>
        <dbReference type="ChEBI" id="CHEBI:15377"/>
        <dbReference type="ChEBI" id="CHEBI:15378"/>
        <dbReference type="ChEBI" id="CHEBI:83064"/>
        <dbReference type="ChEBI" id="CHEBI:173113"/>
        <dbReference type="EC" id="3.1.4.58"/>
    </reaction>
</comment>
<name>A0A9D1SSV8_9FIRM</name>
<evidence type="ECO:0000256" key="1">
    <source>
        <dbReference type="ARBA" id="ARBA00022801"/>
    </source>
</evidence>
<comment type="caution">
    <text evidence="3">The sequence shown here is derived from an EMBL/GenBank/DDBJ whole genome shotgun (WGS) entry which is preliminary data.</text>
</comment>
<dbReference type="PANTHER" id="PTHR35561:SF1">
    <property type="entry name" value="RNA 2',3'-CYCLIC PHOSPHODIESTERASE"/>
    <property type="match status" value="1"/>
</dbReference>
<evidence type="ECO:0000313" key="3">
    <source>
        <dbReference type="EMBL" id="HIU93551.1"/>
    </source>
</evidence>
<evidence type="ECO:0000313" key="4">
    <source>
        <dbReference type="Proteomes" id="UP000824128"/>
    </source>
</evidence>
<dbReference type="SUPFAM" id="SSF55144">
    <property type="entry name" value="LigT-like"/>
    <property type="match status" value="1"/>
</dbReference>
<dbReference type="Proteomes" id="UP000824128">
    <property type="component" value="Unassembled WGS sequence"/>
</dbReference>
<feature type="short sequence motif" description="HXTX 1" evidence="2">
    <location>
        <begin position="40"/>
        <end position="43"/>
    </location>
</feature>
<dbReference type="PANTHER" id="PTHR35561">
    <property type="entry name" value="RNA 2',3'-CYCLIC PHOSPHODIESTERASE"/>
    <property type="match status" value="1"/>
</dbReference>
<evidence type="ECO:0000256" key="2">
    <source>
        <dbReference type="HAMAP-Rule" id="MF_01940"/>
    </source>
</evidence>
<reference evidence="3" key="2">
    <citation type="journal article" date="2021" name="PeerJ">
        <title>Extensive microbial diversity within the chicken gut microbiome revealed by metagenomics and culture.</title>
        <authorList>
            <person name="Gilroy R."/>
            <person name="Ravi A."/>
            <person name="Getino M."/>
            <person name="Pursley I."/>
            <person name="Horton D.L."/>
            <person name="Alikhan N.F."/>
            <person name="Baker D."/>
            <person name="Gharbi K."/>
            <person name="Hall N."/>
            <person name="Watson M."/>
            <person name="Adriaenssens E.M."/>
            <person name="Foster-Nyarko E."/>
            <person name="Jarju S."/>
            <person name="Secka A."/>
            <person name="Antonio M."/>
            <person name="Oren A."/>
            <person name="Chaudhuri R.R."/>
            <person name="La Ragione R."/>
            <person name="Hildebrand F."/>
            <person name="Pallen M.J."/>
        </authorList>
    </citation>
    <scope>NUCLEOTIDE SEQUENCE</scope>
    <source>
        <strain evidence="3">ChiGjej2B2-16831</strain>
    </source>
</reference>
<sequence>MRLFIGIELPEGARRAAAEDALALQRAGARGRFAPPETYHVTLRFIGESGALPELADAMRAAARDCRPFTLRIGGYGAFPGRAGETGYLCAACATGELARLHETLEAALCDRGFGRGRGHLVPHVTLGRNITGAVPELCAAQAAFSVRHITLFESRRERGGLVYAPLHREPFA</sequence>
<dbReference type="GO" id="GO:0008664">
    <property type="term" value="F:RNA 2',3'-cyclic 3'-phosphodiesterase activity"/>
    <property type="evidence" value="ECO:0007669"/>
    <property type="project" value="UniProtKB-EC"/>
</dbReference>
<dbReference type="AlphaFoldDB" id="A0A9D1SSV8"/>
<accession>A0A9D1SSV8</accession>
<feature type="active site" description="Proton donor" evidence="2">
    <location>
        <position position="40"/>
    </location>
</feature>
<comment type="similarity">
    <text evidence="2">Belongs to the 2H phosphoesterase superfamily. ThpR family.</text>
</comment>
<protein>
    <recommendedName>
        <fullName evidence="2">RNA 2',3'-cyclic phosphodiesterase</fullName>
        <shortName evidence="2">RNA 2',3'-CPDase</shortName>
        <ecNumber evidence="2">3.1.4.58</ecNumber>
    </recommendedName>
</protein>
<dbReference type="GO" id="GO:0004113">
    <property type="term" value="F:2',3'-cyclic-nucleotide 3'-phosphodiesterase activity"/>
    <property type="evidence" value="ECO:0007669"/>
    <property type="project" value="InterPro"/>
</dbReference>
<dbReference type="NCBIfam" id="TIGR02258">
    <property type="entry name" value="2_5_ligase"/>
    <property type="match status" value="1"/>
</dbReference>
<comment type="function">
    <text evidence="2">Hydrolyzes RNA 2',3'-cyclic phosphodiester to an RNA 2'-phosphomonoester.</text>
</comment>
<organism evidence="3 4">
    <name type="scientific">Candidatus Aphodomorpha intestinavium</name>
    <dbReference type="NCBI Taxonomy" id="2840672"/>
    <lineage>
        <taxon>Bacteria</taxon>
        <taxon>Bacillati</taxon>
        <taxon>Bacillota</taxon>
        <taxon>Clostridia</taxon>
        <taxon>Eubacteriales</taxon>
        <taxon>Candidatus Aphodomorpha</taxon>
    </lineage>
</organism>
<dbReference type="EC" id="3.1.4.58" evidence="2"/>
<dbReference type="InterPro" id="IPR009097">
    <property type="entry name" value="Cyclic_Pdiesterase"/>
</dbReference>